<dbReference type="InterPro" id="IPR016181">
    <property type="entry name" value="Acyl_CoA_acyltransferase"/>
</dbReference>
<dbReference type="Pfam" id="PF00583">
    <property type="entry name" value="Acetyltransf_1"/>
    <property type="match status" value="1"/>
</dbReference>
<sequence length="145" mass="15877">MESSYKVALEAEPAPADMHTLVNGLTEFNAMQTGGQMPDYLLVSVRDSAGQLAGGLLGATYLGWLQIQIVWMPDSLRGQGYGQELMEAAEKEGLRRGCNKVFLETFSFQALPFYEKCGYKVFSRLADFPPGGARYALTKDLQPAA</sequence>
<dbReference type="Proteomes" id="UP000637423">
    <property type="component" value="Unassembled WGS sequence"/>
</dbReference>
<proteinExistence type="predicted"/>
<gene>
    <name evidence="2" type="ORF">GCM10011396_25200</name>
</gene>
<reference evidence="2" key="2">
    <citation type="submission" date="2020-09" db="EMBL/GenBank/DDBJ databases">
        <authorList>
            <person name="Sun Q."/>
            <person name="Zhou Y."/>
        </authorList>
    </citation>
    <scope>NUCLEOTIDE SEQUENCE</scope>
    <source>
        <strain evidence="2">CGMCC 1.10998</strain>
    </source>
</reference>
<dbReference type="InterPro" id="IPR000182">
    <property type="entry name" value="GNAT_dom"/>
</dbReference>
<dbReference type="Gene3D" id="3.40.630.30">
    <property type="match status" value="1"/>
</dbReference>
<reference evidence="2" key="1">
    <citation type="journal article" date="2014" name="Int. J. Syst. Evol. Microbiol.">
        <title>Complete genome sequence of Corynebacterium casei LMG S-19264T (=DSM 44701T), isolated from a smear-ripened cheese.</title>
        <authorList>
            <consortium name="US DOE Joint Genome Institute (JGI-PGF)"/>
            <person name="Walter F."/>
            <person name="Albersmeier A."/>
            <person name="Kalinowski J."/>
            <person name="Ruckert C."/>
        </authorList>
    </citation>
    <scope>NUCLEOTIDE SEQUENCE</scope>
    <source>
        <strain evidence="2">CGMCC 1.10998</strain>
    </source>
</reference>
<dbReference type="SUPFAM" id="SSF55729">
    <property type="entry name" value="Acyl-CoA N-acyltransferases (Nat)"/>
    <property type="match status" value="1"/>
</dbReference>
<dbReference type="AlphaFoldDB" id="A0A916XJM4"/>
<dbReference type="EMBL" id="BMED01000002">
    <property type="protein sequence ID" value="GGC76926.1"/>
    <property type="molecule type" value="Genomic_DNA"/>
</dbReference>
<accession>A0A916XJM4</accession>
<dbReference type="CDD" id="cd04301">
    <property type="entry name" value="NAT_SF"/>
    <property type="match status" value="1"/>
</dbReference>
<dbReference type="RefSeq" id="WP_188566384.1">
    <property type="nucleotide sequence ID" value="NZ_BMED01000002.1"/>
</dbReference>
<organism evidence="2 3">
    <name type="scientific">Undibacterium terreum</name>
    <dbReference type="NCBI Taxonomy" id="1224302"/>
    <lineage>
        <taxon>Bacteria</taxon>
        <taxon>Pseudomonadati</taxon>
        <taxon>Pseudomonadota</taxon>
        <taxon>Betaproteobacteria</taxon>
        <taxon>Burkholderiales</taxon>
        <taxon>Oxalobacteraceae</taxon>
        <taxon>Undibacterium</taxon>
    </lineage>
</organism>
<dbReference type="GO" id="GO:0016747">
    <property type="term" value="F:acyltransferase activity, transferring groups other than amino-acyl groups"/>
    <property type="evidence" value="ECO:0007669"/>
    <property type="project" value="InterPro"/>
</dbReference>
<evidence type="ECO:0000313" key="3">
    <source>
        <dbReference type="Proteomes" id="UP000637423"/>
    </source>
</evidence>
<feature type="domain" description="N-acetyltransferase" evidence="1">
    <location>
        <begin position="1"/>
        <end position="140"/>
    </location>
</feature>
<dbReference type="PROSITE" id="PS51186">
    <property type="entry name" value="GNAT"/>
    <property type="match status" value="1"/>
</dbReference>
<name>A0A916XJM4_9BURK</name>
<protein>
    <submittedName>
        <fullName evidence="2">N-acetyltransferase</fullName>
    </submittedName>
</protein>
<evidence type="ECO:0000259" key="1">
    <source>
        <dbReference type="PROSITE" id="PS51186"/>
    </source>
</evidence>
<comment type="caution">
    <text evidence="2">The sequence shown here is derived from an EMBL/GenBank/DDBJ whole genome shotgun (WGS) entry which is preliminary data.</text>
</comment>
<evidence type="ECO:0000313" key="2">
    <source>
        <dbReference type="EMBL" id="GGC76926.1"/>
    </source>
</evidence>
<keyword evidence="3" id="KW-1185">Reference proteome</keyword>